<evidence type="ECO:0000313" key="3">
    <source>
        <dbReference type="Proteomes" id="UP000286974"/>
    </source>
</evidence>
<name>A0A401FJ46_9LACO</name>
<dbReference type="EMBL" id="BEXA01000001">
    <property type="protein sequence ID" value="GAY72393.1"/>
    <property type="molecule type" value="Genomic_DNA"/>
</dbReference>
<dbReference type="InterPro" id="IPR005146">
    <property type="entry name" value="B3/B4_tRNA-bd"/>
</dbReference>
<protein>
    <recommendedName>
        <fullName evidence="1">B3/B4 tRNA-binding domain-containing protein</fullName>
    </recommendedName>
</protein>
<dbReference type="RefSeq" id="WP_125007811.1">
    <property type="nucleotide sequence ID" value="NZ_BEXA01000001.1"/>
</dbReference>
<keyword evidence="3" id="KW-1185">Reference proteome</keyword>
<evidence type="ECO:0000259" key="1">
    <source>
        <dbReference type="SMART" id="SM00873"/>
    </source>
</evidence>
<comment type="caution">
    <text evidence="2">The sequence shown here is derived from an EMBL/GenBank/DDBJ whole genome shotgun (WGS) entry which is preliminary data.</text>
</comment>
<dbReference type="SMART" id="SM00873">
    <property type="entry name" value="B3_4"/>
    <property type="match status" value="1"/>
</dbReference>
<evidence type="ECO:0000313" key="2">
    <source>
        <dbReference type="EMBL" id="GAY72393.1"/>
    </source>
</evidence>
<proteinExistence type="predicted"/>
<dbReference type="AlphaFoldDB" id="A0A401FJ46"/>
<dbReference type="SUPFAM" id="SSF56037">
    <property type="entry name" value="PheT/TilS domain"/>
    <property type="match status" value="1"/>
</dbReference>
<accession>A0A401FJ46</accession>
<feature type="domain" description="B3/B4 tRNA-binding" evidence="1">
    <location>
        <begin position="67"/>
        <end position="216"/>
    </location>
</feature>
<dbReference type="PANTHER" id="PTHR39209">
    <property type="match status" value="1"/>
</dbReference>
<dbReference type="PANTHER" id="PTHR39209:SF2">
    <property type="entry name" value="CYTOPLASMIC PROTEIN"/>
    <property type="match status" value="1"/>
</dbReference>
<sequence length="239" mass="26419">MKKLIVDSGVIELFPELQINVLTLTGIKNHYEGGQEAYFTKLLADATTASAKFTSQSDTFSKNPVIDEWREAYRKFKTKKGARSSIEALLKRAHQGHVFSPIDPLVDIYNSISLTYGTPVGGEDIDHIDGDMHLAIAVGGEPFFPLGAEEDSPALPGEVIYKDNTAAICRCFNWREAERTMLTNDTKNAVLVIESINTDQAHRADEAIVELQNLCKSTFNVDSNTQIINKDRLSAIIAD</sequence>
<reference evidence="2 3" key="1">
    <citation type="submission" date="2017-11" db="EMBL/GenBank/DDBJ databases">
        <title>Draft Genome Sequence of Lactobacillus curieae NBRC 111893 isolated from Koso, a Japanese sugar-Vegetable Fermented Beverage.</title>
        <authorList>
            <person name="Chiou T.Y."/>
            <person name="Oshima K."/>
            <person name="Suda W."/>
            <person name="Hattori M."/>
            <person name="Takahashi T."/>
        </authorList>
    </citation>
    <scope>NUCLEOTIDE SEQUENCE [LARGE SCALE GENOMIC DNA]</scope>
    <source>
        <strain evidence="2 3">NBRC111893</strain>
    </source>
</reference>
<gene>
    <name evidence="2" type="ORF">NBRC111893_539</name>
</gene>
<dbReference type="Proteomes" id="UP000286974">
    <property type="component" value="Unassembled WGS sequence"/>
</dbReference>
<dbReference type="OrthoDB" id="276580at2"/>
<dbReference type="Gene3D" id="3.50.40.10">
    <property type="entry name" value="Phenylalanyl-trna Synthetase, Chain B, domain 3"/>
    <property type="match status" value="1"/>
</dbReference>
<dbReference type="GO" id="GO:0004826">
    <property type="term" value="F:phenylalanine-tRNA ligase activity"/>
    <property type="evidence" value="ECO:0007669"/>
    <property type="project" value="InterPro"/>
</dbReference>
<dbReference type="Pfam" id="PF03483">
    <property type="entry name" value="B3_4"/>
    <property type="match status" value="1"/>
</dbReference>
<organism evidence="2 3">
    <name type="scientific">Lentilactobacillus kosonis</name>
    <dbReference type="NCBI Taxonomy" id="2810561"/>
    <lineage>
        <taxon>Bacteria</taxon>
        <taxon>Bacillati</taxon>
        <taxon>Bacillota</taxon>
        <taxon>Bacilli</taxon>
        <taxon>Lactobacillales</taxon>
        <taxon>Lactobacillaceae</taxon>
        <taxon>Lentilactobacillus</taxon>
    </lineage>
</organism>
<dbReference type="GO" id="GO:0003723">
    <property type="term" value="F:RNA binding"/>
    <property type="evidence" value="ECO:0007669"/>
    <property type="project" value="InterPro"/>
</dbReference>
<dbReference type="InterPro" id="IPR020825">
    <property type="entry name" value="Phe-tRNA_synthase-like_B3/B4"/>
</dbReference>